<dbReference type="EMBL" id="JBBPBM010000231">
    <property type="protein sequence ID" value="KAK8499708.1"/>
    <property type="molecule type" value="Genomic_DNA"/>
</dbReference>
<sequence length="75" mass="8614">MREAGDSFDEVVPARDFKNIRIHGWVGFPIQKDRPFGLVFRTRRTTSMEAPSAAPPSSLRPIVRRVGWCLELDSW</sequence>
<keyword evidence="2" id="KW-1185">Reference proteome</keyword>
<gene>
    <name evidence="1" type="ORF">V6N12_041613</name>
</gene>
<proteinExistence type="predicted"/>
<organism evidence="1 2">
    <name type="scientific">Hibiscus sabdariffa</name>
    <name type="common">roselle</name>
    <dbReference type="NCBI Taxonomy" id="183260"/>
    <lineage>
        <taxon>Eukaryota</taxon>
        <taxon>Viridiplantae</taxon>
        <taxon>Streptophyta</taxon>
        <taxon>Embryophyta</taxon>
        <taxon>Tracheophyta</taxon>
        <taxon>Spermatophyta</taxon>
        <taxon>Magnoliopsida</taxon>
        <taxon>eudicotyledons</taxon>
        <taxon>Gunneridae</taxon>
        <taxon>Pentapetalae</taxon>
        <taxon>rosids</taxon>
        <taxon>malvids</taxon>
        <taxon>Malvales</taxon>
        <taxon>Malvaceae</taxon>
        <taxon>Malvoideae</taxon>
        <taxon>Hibiscus</taxon>
    </lineage>
</organism>
<accession>A0ABR2B034</accession>
<comment type="caution">
    <text evidence="1">The sequence shown here is derived from an EMBL/GenBank/DDBJ whole genome shotgun (WGS) entry which is preliminary data.</text>
</comment>
<protein>
    <submittedName>
        <fullName evidence="1">Uncharacterized protein</fullName>
    </submittedName>
</protein>
<dbReference type="Proteomes" id="UP001472677">
    <property type="component" value="Unassembled WGS sequence"/>
</dbReference>
<name>A0ABR2B034_9ROSI</name>
<reference evidence="1 2" key="1">
    <citation type="journal article" date="2024" name="G3 (Bethesda)">
        <title>Genome assembly of Hibiscus sabdariffa L. provides insights into metabolisms of medicinal natural products.</title>
        <authorList>
            <person name="Kim T."/>
        </authorList>
    </citation>
    <scope>NUCLEOTIDE SEQUENCE [LARGE SCALE GENOMIC DNA]</scope>
    <source>
        <strain evidence="1">TK-2024</strain>
        <tissue evidence="1">Old leaves</tissue>
    </source>
</reference>
<evidence type="ECO:0000313" key="1">
    <source>
        <dbReference type="EMBL" id="KAK8499708.1"/>
    </source>
</evidence>
<evidence type="ECO:0000313" key="2">
    <source>
        <dbReference type="Proteomes" id="UP001472677"/>
    </source>
</evidence>